<gene>
    <name evidence="2" type="ORF">HX001_01090</name>
</gene>
<feature type="compositionally biased region" description="Basic and acidic residues" evidence="1">
    <location>
        <begin position="36"/>
        <end position="46"/>
    </location>
</feature>
<dbReference type="AlphaFoldDB" id="A0AAJ1QBN4"/>
<dbReference type="Proteomes" id="UP001170959">
    <property type="component" value="Unassembled WGS sequence"/>
</dbReference>
<dbReference type="RefSeq" id="WP_286491471.1">
    <property type="nucleotide sequence ID" value="NZ_JACAGJ010000001.1"/>
</dbReference>
<feature type="region of interest" description="Disordered" evidence="1">
    <location>
        <begin position="23"/>
        <end position="46"/>
    </location>
</feature>
<dbReference type="EMBL" id="JACAGJ010000001">
    <property type="protein sequence ID" value="MDM1071083.1"/>
    <property type="molecule type" value="Genomic_DNA"/>
</dbReference>
<evidence type="ECO:0000313" key="2">
    <source>
        <dbReference type="EMBL" id="MDM1071083.1"/>
    </source>
</evidence>
<organism evidence="2 3">
    <name type="scientific">Empedobacter brevis</name>
    <dbReference type="NCBI Taxonomy" id="247"/>
    <lineage>
        <taxon>Bacteria</taxon>
        <taxon>Pseudomonadati</taxon>
        <taxon>Bacteroidota</taxon>
        <taxon>Flavobacteriia</taxon>
        <taxon>Flavobacteriales</taxon>
        <taxon>Weeksellaceae</taxon>
        <taxon>Empedobacter</taxon>
    </lineage>
</organism>
<name>A0AAJ1QBN4_9FLAO</name>
<protein>
    <submittedName>
        <fullName evidence="2">Uncharacterized protein</fullName>
    </submittedName>
</protein>
<reference evidence="2" key="1">
    <citation type="submission" date="2020-06" db="EMBL/GenBank/DDBJ databases">
        <authorList>
            <person name="Dong N."/>
        </authorList>
    </citation>
    <scope>NUCLEOTIDE SEQUENCE</scope>
    <source>
        <strain evidence="2">R655-4</strain>
    </source>
</reference>
<evidence type="ECO:0000256" key="1">
    <source>
        <dbReference type="SAM" id="MobiDB-lite"/>
    </source>
</evidence>
<accession>A0AAJ1QBN4</accession>
<reference evidence="2" key="2">
    <citation type="journal article" date="2022" name="Sci. Total Environ.">
        <title>Prevalence, transmission, and molecular epidemiology of tet(X)-positive bacteria among humans, animals, and environmental niches in China: An epidemiological, and genomic-based study.</title>
        <authorList>
            <person name="Dong N."/>
            <person name="Zeng Y."/>
            <person name="Cai C."/>
            <person name="Sun C."/>
            <person name="Lu J."/>
            <person name="Liu C."/>
            <person name="Zhou H."/>
            <person name="Sun Q."/>
            <person name="Shu L."/>
            <person name="Wang H."/>
            <person name="Wang Y."/>
            <person name="Wang S."/>
            <person name="Wu C."/>
            <person name="Chan E.W."/>
            <person name="Chen G."/>
            <person name="Shen Z."/>
            <person name="Chen S."/>
            <person name="Zhang R."/>
        </authorList>
    </citation>
    <scope>NUCLEOTIDE SEQUENCE</scope>
    <source>
        <strain evidence="2">R655-4</strain>
    </source>
</reference>
<proteinExistence type="predicted"/>
<sequence length="46" mass="5345">MKSLVEYINENLESSEEIKENLQQIDENQNVESEEASNKEASEDEK</sequence>
<comment type="caution">
    <text evidence="2">The sequence shown here is derived from an EMBL/GenBank/DDBJ whole genome shotgun (WGS) entry which is preliminary data.</text>
</comment>
<evidence type="ECO:0000313" key="3">
    <source>
        <dbReference type="Proteomes" id="UP001170959"/>
    </source>
</evidence>